<keyword evidence="2" id="KW-1185">Reference proteome</keyword>
<dbReference type="SUPFAM" id="SSF47240">
    <property type="entry name" value="Ferritin-like"/>
    <property type="match status" value="1"/>
</dbReference>
<evidence type="ECO:0000313" key="2">
    <source>
        <dbReference type="Proteomes" id="UP000004291"/>
    </source>
</evidence>
<evidence type="ECO:0000313" key="1">
    <source>
        <dbReference type="EMBL" id="EDQ31641.1"/>
    </source>
</evidence>
<dbReference type="InterPro" id="IPR012347">
    <property type="entry name" value="Ferritin-like"/>
</dbReference>
<dbReference type="PANTHER" id="PTHR30458">
    <property type="entry name" value="PHENYLACETIC ACID DEGRADATION PROTEIN PAA"/>
    <property type="match status" value="1"/>
</dbReference>
<dbReference type="OrthoDB" id="9789947at2"/>
<dbReference type="PIRSF" id="PIRSF037834">
    <property type="entry name" value="PA_CoA_Oase3"/>
    <property type="match status" value="1"/>
</dbReference>
<dbReference type="Gene3D" id="1.20.1260.10">
    <property type="match status" value="1"/>
</dbReference>
<name>A9DGK7_HOEPD</name>
<gene>
    <name evidence="1" type="ORF">HPDFL43_11416</name>
</gene>
<dbReference type="RefSeq" id="WP_007198056.1">
    <property type="nucleotide sequence ID" value="NZ_CM002917.1"/>
</dbReference>
<proteinExistence type="predicted"/>
<dbReference type="Pfam" id="PF05138">
    <property type="entry name" value="PaaA_PaaC"/>
    <property type="match status" value="1"/>
</dbReference>
<dbReference type="PANTHER" id="PTHR30458:SF0">
    <property type="entry name" value="1,2-PHENYLACETYL-COA EPOXIDASE, SUBUNIT C"/>
    <property type="match status" value="1"/>
</dbReference>
<reference evidence="1 2" key="2">
    <citation type="submission" date="2012-06" db="EMBL/GenBank/DDBJ databases">
        <authorList>
            <person name="Fiebig A."/>
        </authorList>
    </citation>
    <scope>NUCLEOTIDE SEQUENCE [LARGE SCALE GENOMIC DNA]</scope>
    <source>
        <strain evidence="1 2">DFL-43</strain>
    </source>
</reference>
<organism evidence="1 2">
    <name type="scientific">Hoeflea phototrophica (strain DSM 17068 / NCIMB 14078 / DFL-43)</name>
    <dbReference type="NCBI Taxonomy" id="411684"/>
    <lineage>
        <taxon>Bacteria</taxon>
        <taxon>Pseudomonadati</taxon>
        <taxon>Pseudomonadota</taxon>
        <taxon>Alphaproteobacteria</taxon>
        <taxon>Hyphomicrobiales</taxon>
        <taxon>Rhizobiaceae</taxon>
        <taxon>Hoeflea</taxon>
    </lineage>
</organism>
<dbReference type="GO" id="GO:0010124">
    <property type="term" value="P:phenylacetate catabolic process"/>
    <property type="evidence" value="ECO:0007669"/>
    <property type="project" value="InterPro"/>
</dbReference>
<dbReference type="InterPro" id="IPR011882">
    <property type="entry name" value="PaaC"/>
</dbReference>
<dbReference type="GO" id="GO:0005829">
    <property type="term" value="C:cytosol"/>
    <property type="evidence" value="ECO:0007669"/>
    <property type="project" value="TreeGrafter"/>
</dbReference>
<dbReference type="Proteomes" id="UP000004291">
    <property type="component" value="Chromosome"/>
</dbReference>
<dbReference type="eggNOG" id="COG3396">
    <property type="taxonomic scope" value="Bacteria"/>
</dbReference>
<accession>A9DGK7</accession>
<comment type="caution">
    <text evidence="1">The sequence shown here is derived from an EMBL/GenBank/DDBJ whole genome shotgun (WGS) entry which is preliminary data.</text>
</comment>
<dbReference type="InterPro" id="IPR052703">
    <property type="entry name" value="Aromatic_CoA_ox/epox"/>
</dbReference>
<dbReference type="EMBL" id="ABIA03000004">
    <property type="protein sequence ID" value="EDQ31641.1"/>
    <property type="molecule type" value="Genomic_DNA"/>
</dbReference>
<dbReference type="HOGENOM" id="CLU_070585_0_0_5"/>
<dbReference type="AlphaFoldDB" id="A9DGK7"/>
<dbReference type="STRING" id="411684.HPDFL43_11416"/>
<dbReference type="InterPro" id="IPR009078">
    <property type="entry name" value="Ferritin-like_SF"/>
</dbReference>
<protein>
    <submittedName>
        <fullName evidence="1">Phenylacetate-CoA oxygenase, PaaI subunit</fullName>
    </submittedName>
</protein>
<dbReference type="NCBIfam" id="TIGR02158">
    <property type="entry name" value="PA_CoA_Oxy3"/>
    <property type="match status" value="1"/>
</dbReference>
<dbReference type="InterPro" id="IPR007814">
    <property type="entry name" value="PaaA_PaaC"/>
</dbReference>
<reference evidence="1 2" key="1">
    <citation type="submission" date="2007-10" db="EMBL/GenBank/DDBJ databases">
        <authorList>
            <person name="Wagner-Dobler I."/>
            <person name="Ferriera S."/>
            <person name="Johnson J."/>
            <person name="Kravitz S."/>
            <person name="Beeson K."/>
            <person name="Sutton G."/>
            <person name="Rogers Y.-H."/>
            <person name="Friedman R."/>
            <person name="Frazier M."/>
            <person name="Venter J.C."/>
        </authorList>
    </citation>
    <scope>NUCLEOTIDE SEQUENCE [LARGE SCALE GENOMIC DNA]</scope>
    <source>
        <strain evidence="1 2">DFL-43</strain>
    </source>
</reference>
<sequence length="257" mass="28452">MAPSTASAQTAVAAILEIADDGLILGHRLSEWCGHAPILEEELALANMGLDLLGQASALYAHAGKLEGKGRSEDDFAFLRRERDYLNCLLVERENRDFAHTMLRQLYFAAFMQPFWRAIAQTSSDETLRGIAAKAEKEMAYHLRHSGEWVIRLGDGTGESAARMADAVEELHRYTGELFMASPARAAAIAAGLLPDPETLRAEWDETIATVFRAAKLELPEIRVMQKGGRDGIHGEDMGHLLAELQFMQRAYPGQTW</sequence>